<reference evidence="2 3" key="1">
    <citation type="journal article" date="2019" name="Int. J. Syst. Evol. Microbiol.">
        <title>The Draft Whole-Genome Sequence of the Antibiotic Producer Empedobacter haloabium ATCC 31962 Provides Indications for Its Taxonomic Reclassification.</title>
        <authorList>
            <person name="Miess H."/>
            <person name="Arlt P."/>
            <person name="Apel A.K."/>
            <person name="Weber T."/>
            <person name="Nieselt K."/>
            <person name="Hanssen F."/>
            <person name="Czemmel S."/>
            <person name="Nahnsen S."/>
            <person name="Gross H."/>
        </authorList>
    </citation>
    <scope>NUCLEOTIDE SEQUENCE [LARGE SCALE GENOMIC DNA]</scope>
    <source>
        <strain evidence="2 3">ATCC 31962</strain>
    </source>
</reference>
<protein>
    <submittedName>
        <fullName evidence="2">Uncharacterized protein</fullName>
    </submittedName>
</protein>
<sequence>MKSHSSGVSAAASAQAIHAALRAALAAKLEEIDRRIDGLAALRGELARRLHELPAEWPLAPGDQAASSLRPAGWRPSVSA</sequence>
<evidence type="ECO:0000313" key="3">
    <source>
        <dbReference type="Proteomes" id="UP000321323"/>
    </source>
</evidence>
<accession>A0ABZ1UFV5</accession>
<feature type="region of interest" description="Disordered" evidence="1">
    <location>
        <begin position="57"/>
        <end position="80"/>
    </location>
</feature>
<gene>
    <name evidence="2" type="ORF">E7V67_017855</name>
</gene>
<dbReference type="Proteomes" id="UP000321323">
    <property type="component" value="Chromosome"/>
</dbReference>
<evidence type="ECO:0000313" key="2">
    <source>
        <dbReference type="EMBL" id="WUR11558.1"/>
    </source>
</evidence>
<name>A0ABZ1UFV5_9BURK</name>
<proteinExistence type="predicted"/>
<evidence type="ECO:0000256" key="1">
    <source>
        <dbReference type="SAM" id="MobiDB-lite"/>
    </source>
</evidence>
<organism evidence="2 3">
    <name type="scientific">[Empedobacter] haloabium</name>
    <dbReference type="NCBI Taxonomy" id="592317"/>
    <lineage>
        <taxon>Bacteria</taxon>
        <taxon>Pseudomonadati</taxon>
        <taxon>Pseudomonadota</taxon>
        <taxon>Betaproteobacteria</taxon>
        <taxon>Burkholderiales</taxon>
        <taxon>Oxalobacteraceae</taxon>
        <taxon>Telluria group</taxon>
        <taxon>Telluria group incertae sedis</taxon>
    </lineage>
</organism>
<keyword evidence="3" id="KW-1185">Reference proteome</keyword>
<dbReference type="EMBL" id="CP136508">
    <property type="protein sequence ID" value="WUR11558.1"/>
    <property type="molecule type" value="Genomic_DNA"/>
</dbReference>